<dbReference type="InterPro" id="IPR010982">
    <property type="entry name" value="Lambda_DNA-bd_dom_sf"/>
</dbReference>
<reference evidence="4 5" key="1">
    <citation type="submission" date="2014-06" db="EMBL/GenBank/DDBJ databases">
        <title>Genetic determinant of reutericyclin biosynthesis of Lactobacillus reuteri.</title>
        <authorList>
            <person name="Lin X."/>
            <person name="Duar R."/>
            <person name="Walter J."/>
            <person name="Gaenzle M."/>
        </authorList>
    </citation>
    <scope>NUCLEOTIDE SEQUENCE [LARGE SCALE GENOMIC DNA]</scope>
    <source>
        <strain evidence="4 5">LTH2584</strain>
    </source>
</reference>
<dbReference type="SUPFAM" id="SSF47413">
    <property type="entry name" value="lambda repressor-like DNA-binding domains"/>
    <property type="match status" value="1"/>
</dbReference>
<dbReference type="EMBL" id="JOSX01000019">
    <property type="protein sequence ID" value="KEK15061.1"/>
    <property type="molecule type" value="Genomic_DNA"/>
</dbReference>
<gene>
    <name evidence="4" type="ORF">LR3_05360</name>
</gene>
<dbReference type="CDD" id="cd00093">
    <property type="entry name" value="HTH_XRE"/>
    <property type="match status" value="1"/>
</dbReference>
<accession>A0A073K1E3</accession>
<dbReference type="PANTHER" id="PTHR46558:SF15">
    <property type="entry name" value="HELIX-TURN-HELIX DOMAIN PROTEIN"/>
    <property type="match status" value="1"/>
</dbReference>
<dbReference type="InterPro" id="IPR001387">
    <property type="entry name" value="Cro/C1-type_HTH"/>
</dbReference>
<comment type="caution">
    <text evidence="4">The sequence shown here is derived from an EMBL/GenBank/DDBJ whole genome shotgun (WGS) entry which is preliminary data.</text>
</comment>
<evidence type="ECO:0000256" key="2">
    <source>
        <dbReference type="SAM" id="Phobius"/>
    </source>
</evidence>
<keyword evidence="2" id="KW-1133">Transmembrane helix</keyword>
<dbReference type="AlphaFoldDB" id="A0A073K1E3"/>
<protein>
    <submittedName>
        <fullName evidence="4">XRE family transcriptional regulator</fullName>
    </submittedName>
</protein>
<dbReference type="RefSeq" id="WP_003664993.1">
    <property type="nucleotide sequence ID" value="NZ_JAJGVW010000050.1"/>
</dbReference>
<feature type="transmembrane region" description="Helical" evidence="2">
    <location>
        <begin position="148"/>
        <end position="164"/>
    </location>
</feature>
<dbReference type="Gene3D" id="1.10.260.40">
    <property type="entry name" value="lambda repressor-like DNA-binding domains"/>
    <property type="match status" value="1"/>
</dbReference>
<feature type="domain" description="HTH cro/C1-type" evidence="3">
    <location>
        <begin position="7"/>
        <end position="61"/>
    </location>
</feature>
<feature type="transmembrane region" description="Helical" evidence="2">
    <location>
        <begin position="184"/>
        <end position="203"/>
    </location>
</feature>
<dbReference type="SMART" id="SM00530">
    <property type="entry name" value="HTH_XRE"/>
    <property type="match status" value="1"/>
</dbReference>
<evidence type="ECO:0000313" key="4">
    <source>
        <dbReference type="EMBL" id="KEK15061.1"/>
    </source>
</evidence>
<name>A0A073K1E3_LIMRT</name>
<dbReference type="Proteomes" id="UP000027731">
    <property type="component" value="Unassembled WGS sequence"/>
</dbReference>
<keyword evidence="2" id="KW-0812">Transmembrane</keyword>
<dbReference type="Pfam" id="PF01381">
    <property type="entry name" value="HTH_3"/>
    <property type="match status" value="1"/>
</dbReference>
<feature type="transmembrane region" description="Helical" evidence="2">
    <location>
        <begin position="115"/>
        <end position="136"/>
    </location>
</feature>
<sequence>MKFADKMKLYRRQKEWTQQDVAERLLISRKTISSWENGRSYPDIFMLVQISDLYHVSLDDLLREDHEMIDNYKEEHTMNAKKDNTFTISYVINLLACIYFLFQTIGLVKTTSPSSIWRVVLGVMVGIALLNVYYLISKCDWKKVKGQEKVGMIITLIIISALLMKISDYRFNISDSYNNGRDFGIGFVVAIKSIAFTELIWLFSQFKERRAK</sequence>
<proteinExistence type="predicted"/>
<keyword evidence="2" id="KW-0472">Membrane</keyword>
<dbReference type="PROSITE" id="PS50943">
    <property type="entry name" value="HTH_CROC1"/>
    <property type="match status" value="1"/>
</dbReference>
<evidence type="ECO:0000259" key="3">
    <source>
        <dbReference type="PROSITE" id="PS50943"/>
    </source>
</evidence>
<evidence type="ECO:0000256" key="1">
    <source>
        <dbReference type="ARBA" id="ARBA00023125"/>
    </source>
</evidence>
<dbReference type="PATRIC" id="fig|1598.90.peg.1322"/>
<dbReference type="PANTHER" id="PTHR46558">
    <property type="entry name" value="TRACRIPTIONAL REGULATORY PROTEIN-RELATED-RELATED"/>
    <property type="match status" value="1"/>
</dbReference>
<evidence type="ECO:0000313" key="5">
    <source>
        <dbReference type="Proteomes" id="UP000027731"/>
    </source>
</evidence>
<organism evidence="4 5">
    <name type="scientific">Limosilactobacillus reuteri</name>
    <name type="common">Lactobacillus reuteri</name>
    <dbReference type="NCBI Taxonomy" id="1598"/>
    <lineage>
        <taxon>Bacteria</taxon>
        <taxon>Bacillati</taxon>
        <taxon>Bacillota</taxon>
        <taxon>Bacilli</taxon>
        <taxon>Lactobacillales</taxon>
        <taxon>Lactobacillaceae</taxon>
        <taxon>Limosilactobacillus</taxon>
    </lineage>
</organism>
<dbReference type="GO" id="GO:0003677">
    <property type="term" value="F:DNA binding"/>
    <property type="evidence" value="ECO:0007669"/>
    <property type="project" value="UniProtKB-KW"/>
</dbReference>
<keyword evidence="1" id="KW-0238">DNA-binding</keyword>
<feature type="transmembrane region" description="Helical" evidence="2">
    <location>
        <begin position="88"/>
        <end position="109"/>
    </location>
</feature>